<dbReference type="AlphaFoldDB" id="A0A177C7S2"/>
<dbReference type="Proteomes" id="UP000077069">
    <property type="component" value="Unassembled WGS sequence"/>
</dbReference>
<dbReference type="RefSeq" id="XP_018033264.1">
    <property type="nucleotide sequence ID" value="XM_018187916.1"/>
</dbReference>
<protein>
    <submittedName>
        <fullName evidence="1">Uncharacterized protein</fullName>
    </submittedName>
</protein>
<dbReference type="InParanoid" id="A0A177C7S2"/>
<dbReference type="GeneID" id="28771402"/>
<organism evidence="1 2">
    <name type="scientific">Paraphaeosphaeria sporulosa</name>
    <dbReference type="NCBI Taxonomy" id="1460663"/>
    <lineage>
        <taxon>Eukaryota</taxon>
        <taxon>Fungi</taxon>
        <taxon>Dikarya</taxon>
        <taxon>Ascomycota</taxon>
        <taxon>Pezizomycotina</taxon>
        <taxon>Dothideomycetes</taxon>
        <taxon>Pleosporomycetidae</taxon>
        <taxon>Pleosporales</taxon>
        <taxon>Massarineae</taxon>
        <taxon>Didymosphaeriaceae</taxon>
        <taxon>Paraphaeosphaeria</taxon>
    </lineage>
</organism>
<proteinExistence type="predicted"/>
<sequence>MCHLLSIELEHRCMPFQWRSAQCTNKSDCCEVPREYADRCMEQRVTVLQSHSGHHLNQ</sequence>
<evidence type="ECO:0000313" key="2">
    <source>
        <dbReference type="Proteomes" id="UP000077069"/>
    </source>
</evidence>
<evidence type="ECO:0000313" key="1">
    <source>
        <dbReference type="EMBL" id="OAG02899.1"/>
    </source>
</evidence>
<keyword evidence="2" id="KW-1185">Reference proteome</keyword>
<name>A0A177C7S2_9PLEO</name>
<accession>A0A177C7S2</accession>
<dbReference type="EMBL" id="KV441555">
    <property type="protein sequence ID" value="OAG02899.1"/>
    <property type="molecule type" value="Genomic_DNA"/>
</dbReference>
<gene>
    <name evidence="1" type="ORF">CC84DRAFT_937375</name>
</gene>
<reference evidence="1 2" key="1">
    <citation type="submission" date="2016-05" db="EMBL/GenBank/DDBJ databases">
        <title>Comparative analysis of secretome profiles of manganese(II)-oxidizing ascomycete fungi.</title>
        <authorList>
            <consortium name="DOE Joint Genome Institute"/>
            <person name="Zeiner C.A."/>
            <person name="Purvine S.O."/>
            <person name="Zink E.M."/>
            <person name="Wu S."/>
            <person name="Pasa-Tolic L."/>
            <person name="Chaput D.L."/>
            <person name="Haridas S."/>
            <person name="Grigoriev I.V."/>
            <person name="Santelli C.M."/>
            <person name="Hansel C.M."/>
        </authorList>
    </citation>
    <scope>NUCLEOTIDE SEQUENCE [LARGE SCALE GENOMIC DNA]</scope>
    <source>
        <strain evidence="1 2">AP3s5-JAC2a</strain>
    </source>
</reference>